<sequence>MFSHTLFCGLMMWNLETFLYNSKALISTHIFLIFFFITITAQIFCP</sequence>
<proteinExistence type="predicted"/>
<dbReference type="EMBL" id="GGEC01087901">
    <property type="protein sequence ID" value="MBX68385.1"/>
    <property type="molecule type" value="Transcribed_RNA"/>
</dbReference>
<feature type="transmembrane region" description="Helical" evidence="1">
    <location>
        <begin position="24"/>
        <end position="45"/>
    </location>
</feature>
<keyword evidence="1" id="KW-1133">Transmembrane helix</keyword>
<keyword evidence="1" id="KW-0472">Membrane</keyword>
<evidence type="ECO:0000256" key="1">
    <source>
        <dbReference type="SAM" id="Phobius"/>
    </source>
</evidence>
<organism evidence="2">
    <name type="scientific">Rhizophora mucronata</name>
    <name type="common">Asiatic mangrove</name>
    <dbReference type="NCBI Taxonomy" id="61149"/>
    <lineage>
        <taxon>Eukaryota</taxon>
        <taxon>Viridiplantae</taxon>
        <taxon>Streptophyta</taxon>
        <taxon>Embryophyta</taxon>
        <taxon>Tracheophyta</taxon>
        <taxon>Spermatophyta</taxon>
        <taxon>Magnoliopsida</taxon>
        <taxon>eudicotyledons</taxon>
        <taxon>Gunneridae</taxon>
        <taxon>Pentapetalae</taxon>
        <taxon>rosids</taxon>
        <taxon>fabids</taxon>
        <taxon>Malpighiales</taxon>
        <taxon>Rhizophoraceae</taxon>
        <taxon>Rhizophora</taxon>
    </lineage>
</organism>
<reference evidence="2" key="1">
    <citation type="submission" date="2018-02" db="EMBL/GenBank/DDBJ databases">
        <title>Rhizophora mucronata_Transcriptome.</title>
        <authorList>
            <person name="Meera S.P."/>
            <person name="Sreeshan A."/>
            <person name="Augustine A."/>
        </authorList>
    </citation>
    <scope>NUCLEOTIDE SEQUENCE</scope>
    <source>
        <tissue evidence="2">Leaf</tissue>
    </source>
</reference>
<evidence type="ECO:0000313" key="2">
    <source>
        <dbReference type="EMBL" id="MBX68385.1"/>
    </source>
</evidence>
<name>A0A2P2QN80_RHIMU</name>
<accession>A0A2P2QN80</accession>
<dbReference type="AlphaFoldDB" id="A0A2P2QN80"/>
<protein>
    <submittedName>
        <fullName evidence="2">Uncharacterized protein</fullName>
    </submittedName>
</protein>
<keyword evidence="1" id="KW-0812">Transmembrane</keyword>